<feature type="domain" description="Glutaminase A central" evidence="4">
    <location>
        <begin position="469"/>
        <end position="806"/>
    </location>
</feature>
<dbReference type="OrthoDB" id="9812332at2"/>
<gene>
    <name evidence="6" type="ORF">APR41_14995</name>
</gene>
<accession>A0A2N0TZ51</accession>
<feature type="chain" id="PRO_5014896827" evidence="2">
    <location>
        <begin position="19"/>
        <end position="812"/>
    </location>
</feature>
<dbReference type="PANTHER" id="PTHR31987:SF1">
    <property type="entry name" value="GLUTAMINASE A"/>
    <property type="match status" value="1"/>
</dbReference>
<feature type="domain" description="Glutaminase A N-terminal" evidence="5">
    <location>
        <begin position="242"/>
        <end position="463"/>
    </location>
</feature>
<evidence type="ECO:0000259" key="3">
    <source>
        <dbReference type="Pfam" id="PF16334"/>
    </source>
</evidence>
<dbReference type="EMBL" id="LKTS01000008">
    <property type="protein sequence ID" value="PKD20030.1"/>
    <property type="molecule type" value="Genomic_DNA"/>
</dbReference>
<dbReference type="InterPro" id="IPR033433">
    <property type="entry name" value="GtaA_N"/>
</dbReference>
<feature type="coiled-coil region" evidence="1">
    <location>
        <begin position="432"/>
        <end position="459"/>
    </location>
</feature>
<evidence type="ECO:0000256" key="2">
    <source>
        <dbReference type="SAM" id="SignalP"/>
    </source>
</evidence>
<dbReference type="SUPFAM" id="SSF48208">
    <property type="entry name" value="Six-hairpin glycosidases"/>
    <property type="match status" value="1"/>
</dbReference>
<dbReference type="Gene3D" id="1.50.10.10">
    <property type="match status" value="1"/>
</dbReference>
<dbReference type="PANTHER" id="PTHR31987">
    <property type="entry name" value="GLUTAMINASE A-RELATED"/>
    <property type="match status" value="1"/>
</dbReference>
<comment type="caution">
    <text evidence="6">The sequence shown here is derived from an EMBL/GenBank/DDBJ whole genome shotgun (WGS) entry which is preliminary data.</text>
</comment>
<dbReference type="Pfam" id="PF16334">
    <property type="entry name" value="DUF4964"/>
    <property type="match status" value="1"/>
</dbReference>
<feature type="signal peptide" evidence="2">
    <location>
        <begin position="1"/>
        <end position="18"/>
    </location>
</feature>
<feature type="domain" description="DUF4964" evidence="3">
    <location>
        <begin position="20"/>
        <end position="84"/>
    </location>
</feature>
<dbReference type="AlphaFoldDB" id="A0A2N0TZ51"/>
<dbReference type="InterPro" id="IPR032515">
    <property type="entry name" value="DUF4964"/>
</dbReference>
<dbReference type="STRING" id="447422.SAMN05660903_03546"/>
<keyword evidence="2" id="KW-0732">Signal</keyword>
<evidence type="ECO:0000256" key="1">
    <source>
        <dbReference type="SAM" id="Coils"/>
    </source>
</evidence>
<dbReference type="Pfam" id="PF16335">
    <property type="entry name" value="GtaA_6_Hairpin"/>
    <property type="match status" value="1"/>
</dbReference>
<dbReference type="InterPro" id="IPR052743">
    <property type="entry name" value="Glutaminase_GtaA"/>
</dbReference>
<evidence type="ECO:0000259" key="5">
    <source>
        <dbReference type="Pfam" id="PF17168"/>
    </source>
</evidence>
<organism evidence="6 7">
    <name type="scientific">Salegentibacter salinarum</name>
    <dbReference type="NCBI Taxonomy" id="447422"/>
    <lineage>
        <taxon>Bacteria</taxon>
        <taxon>Pseudomonadati</taxon>
        <taxon>Bacteroidota</taxon>
        <taxon>Flavobacteriia</taxon>
        <taxon>Flavobacteriales</taxon>
        <taxon>Flavobacteriaceae</taxon>
        <taxon>Salegentibacter</taxon>
    </lineage>
</organism>
<protein>
    <submittedName>
        <fullName evidence="6">Glutaminase</fullName>
    </submittedName>
</protein>
<dbReference type="Gene3D" id="2.60.120.260">
    <property type="entry name" value="Galactose-binding domain-like"/>
    <property type="match status" value="1"/>
</dbReference>
<dbReference type="GO" id="GO:0005975">
    <property type="term" value="P:carbohydrate metabolic process"/>
    <property type="evidence" value="ECO:0007669"/>
    <property type="project" value="InterPro"/>
</dbReference>
<evidence type="ECO:0000313" key="6">
    <source>
        <dbReference type="EMBL" id="PKD20030.1"/>
    </source>
</evidence>
<dbReference type="InterPro" id="IPR008979">
    <property type="entry name" value="Galactose-bd-like_sf"/>
</dbReference>
<keyword evidence="1" id="KW-0175">Coiled coil</keyword>
<sequence>MKNFILFSFLCFSFFLNAQERQAPAYPLVTHDPYLSIWSFTDKINEQPTKHWTGTDHYLVGYINVDGTIYRFLGNEAKTFNSVLPASEEGFTAQITEEKPEKGWHETGFDDSSWKSAKAPYGNQSEDATSSWESEDLWLRRKFDLEAADLEKLFLKLRHDDNINVYLNGAKIYERNGWTHKFEYHEIPASAFKNLKKEDNILAIHIKNTAGGQWLDFGLAEEIKDKHTTQVAEQKSVEFNATQTIYKLTCGGVDIDLTFTSPLLMDDLDILTRPVSYISAKTTPNDGNSHEVQVYFGASSSIAVNENSQELSSEKSATNGLSFLKAGTKSQPVLEKRGDDLRIDWGYMYIAVPNNASAHQSVTSVKDAKSNFLEGKSGHSVQSGRNLMLTTVFPKEEIDSEKEHLILLGYDDEYSINYFGEKLRPYWNKDGNNTIQNELEEAYQDYNNINEECKEFDEELYADGVESGGEAYANLLEIAYRQSIAAHKVVESPQGEILFLSKENNSNGSINTVDVTYPSAPLYLIYNPDLMKGMLNGIFYYSESGMWKKPFPAHDLGTYPIATGQTYGEDMPVEEAGNMIILTAAIAKSEGNAEYAEKHWESLTTWANYLAEKGLDPENQLSTDDFSGHLARNANLSVKAIMAIASYGYLAEELGKDDIAEEYTEMAKTMAKEWMELSDAGNHYALTFNDKNTWSQKYNLVWDKVMELDIFPDEVIEKELAYYKTKQNEYGLPLDNRSDYSKSDWILWTATLADDMETFQYFANPVYKFGIETVDRVPMSDWHWTTSGDVRGFKARSVIGGYFIKLLEDHWK</sequence>
<reference evidence="6 7" key="1">
    <citation type="submission" date="2015-10" db="EMBL/GenBank/DDBJ databases">
        <title>Draft genome sequence of Salegentibacter salinarum KCTC 12975.</title>
        <authorList>
            <person name="Lin W."/>
            <person name="Zheng Q."/>
        </authorList>
    </citation>
    <scope>NUCLEOTIDE SEQUENCE [LARGE SCALE GENOMIC DNA]</scope>
    <source>
        <strain evidence="6 7">KCTC 12975</strain>
    </source>
</reference>
<dbReference type="SUPFAM" id="SSF49785">
    <property type="entry name" value="Galactose-binding domain-like"/>
    <property type="match status" value="1"/>
</dbReference>
<dbReference type="InterPro" id="IPR032514">
    <property type="entry name" value="GtaA_central"/>
</dbReference>
<dbReference type="RefSeq" id="WP_079714550.1">
    <property type="nucleotide sequence ID" value="NZ_FUZC01000022.1"/>
</dbReference>
<evidence type="ECO:0000259" key="4">
    <source>
        <dbReference type="Pfam" id="PF16335"/>
    </source>
</evidence>
<evidence type="ECO:0000313" key="7">
    <source>
        <dbReference type="Proteomes" id="UP000232673"/>
    </source>
</evidence>
<dbReference type="InterPro" id="IPR012341">
    <property type="entry name" value="6hp_glycosidase-like_sf"/>
</dbReference>
<name>A0A2N0TZ51_9FLAO</name>
<keyword evidence="7" id="KW-1185">Reference proteome</keyword>
<dbReference type="Proteomes" id="UP000232673">
    <property type="component" value="Unassembled WGS sequence"/>
</dbReference>
<dbReference type="Pfam" id="PF17168">
    <property type="entry name" value="DUF5127"/>
    <property type="match status" value="1"/>
</dbReference>
<proteinExistence type="predicted"/>
<dbReference type="InterPro" id="IPR008928">
    <property type="entry name" value="6-hairpin_glycosidase_sf"/>
</dbReference>